<dbReference type="GO" id="GO:0016987">
    <property type="term" value="F:sigma factor activity"/>
    <property type="evidence" value="ECO:0007669"/>
    <property type="project" value="UniProtKB-KW"/>
</dbReference>
<gene>
    <name evidence="5" type="ORF">ULMS_07020</name>
</gene>
<dbReference type="InterPro" id="IPR039425">
    <property type="entry name" value="RNA_pol_sigma-70-like"/>
</dbReference>
<dbReference type="Gene3D" id="1.10.1740.10">
    <property type="match status" value="1"/>
</dbReference>
<dbReference type="InterPro" id="IPR013325">
    <property type="entry name" value="RNA_pol_sigma_r2"/>
</dbReference>
<dbReference type="OrthoDB" id="1099849at2"/>
<dbReference type="PANTHER" id="PTHR43133:SF46">
    <property type="entry name" value="RNA POLYMERASE SIGMA-70 FACTOR ECF SUBFAMILY"/>
    <property type="match status" value="1"/>
</dbReference>
<accession>A0A5J4FVP2</accession>
<dbReference type="RefSeq" id="WP_151893123.1">
    <property type="nucleotide sequence ID" value="NZ_BKCF01000001.1"/>
</dbReference>
<dbReference type="InterPro" id="IPR036388">
    <property type="entry name" value="WH-like_DNA-bd_sf"/>
</dbReference>
<dbReference type="InterPro" id="IPR013324">
    <property type="entry name" value="RNA_pol_sigma_r3/r4-like"/>
</dbReference>
<comment type="caution">
    <text evidence="5">The sequence shown here is derived from an EMBL/GenBank/DDBJ whole genome shotgun (WGS) entry which is preliminary data.</text>
</comment>
<dbReference type="PANTHER" id="PTHR43133">
    <property type="entry name" value="RNA POLYMERASE ECF-TYPE SIGMA FACTO"/>
    <property type="match status" value="1"/>
</dbReference>
<dbReference type="SUPFAM" id="SSF88946">
    <property type="entry name" value="Sigma2 domain of RNA polymerase sigma factors"/>
    <property type="match status" value="1"/>
</dbReference>
<dbReference type="Proteomes" id="UP000326994">
    <property type="component" value="Unassembled WGS sequence"/>
</dbReference>
<dbReference type="InterPro" id="IPR014284">
    <property type="entry name" value="RNA_pol_sigma-70_dom"/>
</dbReference>
<reference evidence="5 6" key="1">
    <citation type="submission" date="2019-08" db="EMBL/GenBank/DDBJ databases">
        <title>Ulvibacter marinistellae sp. nov., isolated from a starfish, Patiria pectinifera.</title>
        <authorList>
            <person name="Kawano K."/>
            <person name="Ushijima N."/>
            <person name="Kihara M."/>
            <person name="Itoh H."/>
        </authorList>
    </citation>
    <scope>NUCLEOTIDE SEQUENCE [LARGE SCALE GENOMIC DNA]</scope>
    <source>
        <strain evidence="5 6">KK4</strain>
    </source>
</reference>
<dbReference type="GO" id="GO:0006352">
    <property type="term" value="P:DNA-templated transcription initiation"/>
    <property type="evidence" value="ECO:0007669"/>
    <property type="project" value="InterPro"/>
</dbReference>
<evidence type="ECO:0000313" key="5">
    <source>
        <dbReference type="EMBL" id="GEQ85194.1"/>
    </source>
</evidence>
<comment type="similarity">
    <text evidence="1">Belongs to the sigma-70 factor family. ECF subfamily.</text>
</comment>
<evidence type="ECO:0000256" key="1">
    <source>
        <dbReference type="ARBA" id="ARBA00010641"/>
    </source>
</evidence>
<dbReference type="NCBIfam" id="TIGR02937">
    <property type="entry name" value="sigma70-ECF"/>
    <property type="match status" value="1"/>
</dbReference>
<dbReference type="AlphaFoldDB" id="A0A5J4FVP2"/>
<dbReference type="Gene3D" id="1.10.10.10">
    <property type="entry name" value="Winged helix-like DNA-binding domain superfamily/Winged helix DNA-binding domain"/>
    <property type="match status" value="1"/>
</dbReference>
<organism evidence="5 6">
    <name type="scientific">Patiriisocius marinistellae</name>
    <dbReference type="NCBI Taxonomy" id="2494560"/>
    <lineage>
        <taxon>Bacteria</taxon>
        <taxon>Pseudomonadati</taxon>
        <taxon>Bacteroidota</taxon>
        <taxon>Flavobacteriia</taxon>
        <taxon>Flavobacteriales</taxon>
        <taxon>Flavobacteriaceae</taxon>
        <taxon>Patiriisocius</taxon>
    </lineage>
</organism>
<keyword evidence="3" id="KW-0731">Sigma factor</keyword>
<evidence type="ECO:0008006" key="7">
    <source>
        <dbReference type="Google" id="ProtNLM"/>
    </source>
</evidence>
<evidence type="ECO:0000256" key="3">
    <source>
        <dbReference type="ARBA" id="ARBA00023082"/>
    </source>
</evidence>
<name>A0A5J4FVP2_9FLAO</name>
<dbReference type="SUPFAM" id="SSF88659">
    <property type="entry name" value="Sigma3 and sigma4 domains of RNA polymerase sigma factors"/>
    <property type="match status" value="1"/>
</dbReference>
<evidence type="ECO:0000256" key="2">
    <source>
        <dbReference type="ARBA" id="ARBA00023015"/>
    </source>
</evidence>
<dbReference type="EMBL" id="BKCF01000001">
    <property type="protein sequence ID" value="GEQ85194.1"/>
    <property type="molecule type" value="Genomic_DNA"/>
</dbReference>
<evidence type="ECO:0000256" key="4">
    <source>
        <dbReference type="ARBA" id="ARBA00023163"/>
    </source>
</evidence>
<keyword evidence="2" id="KW-0805">Transcription regulation</keyword>
<evidence type="ECO:0000313" key="6">
    <source>
        <dbReference type="Proteomes" id="UP000326994"/>
    </source>
</evidence>
<protein>
    <recommendedName>
        <fullName evidence="7">Sigma-70 family RNA polymerase sigma factor</fullName>
    </recommendedName>
</protein>
<proteinExistence type="inferred from homology"/>
<keyword evidence="4" id="KW-0804">Transcription</keyword>
<sequence>MTNTSLQQRLRDEDPTAFEEVYKDNQEAFFNYALKFNLDKDTVLDVYQDATIALYQNFVSKQLVIENGTLRTYLFAIGKYKMYNILKKRKKVILKDAPEKVADFEIEVDNSPSEQQKQLAINFKNMSPSCQDILKMYYYRNLTIKEIVALTHYKDENTVKSHKSRCLKGLRQLINSPK</sequence>
<keyword evidence="6" id="KW-1185">Reference proteome</keyword>